<evidence type="ECO:0000313" key="1">
    <source>
        <dbReference type="EMBL" id="MEB2579813.1"/>
    </source>
</evidence>
<dbReference type="PROSITE" id="PS51257">
    <property type="entry name" value="PROKAR_LIPOPROTEIN"/>
    <property type="match status" value="1"/>
</dbReference>
<comment type="caution">
    <text evidence="1">The sequence shown here is derived from an EMBL/GenBank/DDBJ whole genome shotgun (WGS) entry which is preliminary data.</text>
</comment>
<evidence type="ECO:0008006" key="3">
    <source>
        <dbReference type="Google" id="ProtNLM"/>
    </source>
</evidence>
<accession>A0ABU5WNC2</accession>
<protein>
    <recommendedName>
        <fullName evidence="3">SH3b domain-containing protein</fullName>
    </recommendedName>
</protein>
<evidence type="ECO:0000313" key="2">
    <source>
        <dbReference type="Proteomes" id="UP001304467"/>
    </source>
</evidence>
<name>A0ABU5WNC2_9BURK</name>
<reference evidence="1 2" key="1">
    <citation type="journal article" date="2023" name="Front. Microbiol.">
        <title>Genomic analyses of Burkholderia respiratory isolates indicates two evolutionarily distinct B. anthina clades.</title>
        <authorList>
            <person name="Pham A."/>
            <person name="Volmer J.G."/>
            <person name="Chambers D.C."/>
            <person name="Smith D.J."/>
            <person name="Reid D.W."/>
            <person name="Burr L."/>
            <person name="Wells T.J."/>
        </authorList>
    </citation>
    <scope>NUCLEOTIDE SEQUENCE [LARGE SCALE GENOMIC DNA]</scope>
    <source>
        <strain evidence="1 2">BCCIQ07A</strain>
    </source>
</reference>
<sequence length="263" mass="29328">MIKGYVFGCALIVSCSVYAKGVCSDVRGEKIYSPLKIKEGVVCFVRKAILDDKTKSPVGLDGISLFYIKSGGVPVEAEGRGLLYDDTPGEIVDAFLLRGGRDRREKIYVIHYFDVRNSLVEKNSSGKFYSVYVFESVGGVLRQDERATDWFGANYSWLSDGERVVYRFPYQYRKDVESVVNSPLALLMEGADGVRAKVKRKAYLFNESRTSAKTNKYLIAGDRVVVERTTAGWCKIDYRGSKVPIKMWLICAALDVGAGVDVN</sequence>
<keyword evidence="2" id="KW-1185">Reference proteome</keyword>
<proteinExistence type="predicted"/>
<gene>
    <name evidence="1" type="ORF">SB593_12715</name>
</gene>
<dbReference type="EMBL" id="JAWRLE010000016">
    <property type="protein sequence ID" value="MEB2579813.1"/>
    <property type="molecule type" value="Genomic_DNA"/>
</dbReference>
<organism evidence="1 2">
    <name type="scientific">Burkholderia anthinoferrum</name>
    <dbReference type="NCBI Taxonomy" id="3090833"/>
    <lineage>
        <taxon>Bacteria</taxon>
        <taxon>Pseudomonadati</taxon>
        <taxon>Pseudomonadota</taxon>
        <taxon>Betaproteobacteria</taxon>
        <taxon>Burkholderiales</taxon>
        <taxon>Burkholderiaceae</taxon>
        <taxon>Burkholderia</taxon>
    </lineage>
</organism>
<dbReference type="Proteomes" id="UP001304467">
    <property type="component" value="Unassembled WGS sequence"/>
</dbReference>